<evidence type="ECO:0000313" key="8">
    <source>
        <dbReference type="EMBL" id="NYR14937.1"/>
    </source>
</evidence>
<keyword evidence="6" id="KW-0472">Membrane</keyword>
<reference evidence="8 9" key="1">
    <citation type="journal article" date="2020" name="Nat. Commun.">
        <title>The structures of two archaeal type IV pili illuminate evolutionary relationships.</title>
        <authorList>
            <person name="Wang F."/>
            <person name="Baquero D.P."/>
            <person name="Su Z."/>
            <person name="Beltran L.C."/>
            <person name="Prangishvili D."/>
            <person name="Krupovic M."/>
            <person name="Egelman E.H."/>
        </authorList>
    </citation>
    <scope>NUCLEOTIDE SEQUENCE [LARGE SCALE GENOMIC DNA]</scope>
    <source>
        <strain evidence="8 9">2GA</strain>
    </source>
</reference>
<keyword evidence="2" id="KW-0349">Heme</keyword>
<evidence type="ECO:0000313" key="9">
    <source>
        <dbReference type="Proteomes" id="UP000554766"/>
    </source>
</evidence>
<dbReference type="RefSeq" id="WP_011899999.1">
    <property type="nucleotide sequence ID" value="NZ_JAAVJF010000001.1"/>
</dbReference>
<keyword evidence="6" id="KW-1133">Transmembrane helix</keyword>
<proteinExistence type="predicted"/>
<evidence type="ECO:0000256" key="3">
    <source>
        <dbReference type="ARBA" id="ARBA00022723"/>
    </source>
</evidence>
<evidence type="ECO:0000256" key="5">
    <source>
        <dbReference type="ARBA" id="ARBA00023004"/>
    </source>
</evidence>
<keyword evidence="1" id="KW-0813">Transport</keyword>
<dbReference type="InterPro" id="IPR019020">
    <property type="entry name" value="Cyt-c552/DMSO_Rdtase_haem-bd"/>
</dbReference>
<keyword evidence="4" id="KW-0249">Electron transport</keyword>
<dbReference type="Gene3D" id="2.60.40.1190">
    <property type="match status" value="1"/>
</dbReference>
<name>A0A7L4P925_9CREN</name>
<keyword evidence="5" id="KW-0408">Iron</keyword>
<keyword evidence="3" id="KW-0479">Metal-binding</keyword>
<dbReference type="GO" id="GO:0020037">
    <property type="term" value="F:heme binding"/>
    <property type="evidence" value="ECO:0007669"/>
    <property type="project" value="InterPro"/>
</dbReference>
<dbReference type="InterPro" id="IPR017838">
    <property type="entry name" value="DMSO_Rdtase_II_haem_b-bd_su"/>
</dbReference>
<organism evidence="8 9">
    <name type="scientific">Pyrobaculum arsenaticum</name>
    <dbReference type="NCBI Taxonomy" id="121277"/>
    <lineage>
        <taxon>Archaea</taxon>
        <taxon>Thermoproteota</taxon>
        <taxon>Thermoprotei</taxon>
        <taxon>Thermoproteales</taxon>
        <taxon>Thermoproteaceae</taxon>
        <taxon>Pyrobaculum</taxon>
    </lineage>
</organism>
<gene>
    <name evidence="8" type="ORF">HC235_02960</name>
</gene>
<dbReference type="OMA" id="PYICMGT"/>
<evidence type="ECO:0000256" key="6">
    <source>
        <dbReference type="SAM" id="Phobius"/>
    </source>
</evidence>
<dbReference type="CDD" id="cd09623">
    <property type="entry name" value="DOMON_EBDH"/>
    <property type="match status" value="1"/>
</dbReference>
<feature type="transmembrane region" description="Helical" evidence="6">
    <location>
        <begin position="287"/>
        <end position="307"/>
    </location>
</feature>
<dbReference type="AlphaFoldDB" id="A0A7L4P925"/>
<dbReference type="SMART" id="SM00887">
    <property type="entry name" value="EB_dh"/>
    <property type="match status" value="1"/>
</dbReference>
<evidence type="ECO:0000256" key="1">
    <source>
        <dbReference type="ARBA" id="ARBA00022448"/>
    </source>
</evidence>
<dbReference type="EMBL" id="JAAVJF010000001">
    <property type="protein sequence ID" value="NYR14937.1"/>
    <property type="molecule type" value="Genomic_DNA"/>
</dbReference>
<dbReference type="Proteomes" id="UP000554766">
    <property type="component" value="Unassembled WGS sequence"/>
</dbReference>
<evidence type="ECO:0000256" key="4">
    <source>
        <dbReference type="ARBA" id="ARBA00022982"/>
    </source>
</evidence>
<dbReference type="Pfam" id="PF09459">
    <property type="entry name" value="EB_dh"/>
    <property type="match status" value="1"/>
</dbReference>
<accession>A0A7L4P925</accession>
<comment type="caution">
    <text evidence="8">The sequence shown here is derived from an EMBL/GenBank/DDBJ whole genome shotgun (WGS) entry which is preliminary data.</text>
</comment>
<protein>
    <submittedName>
        <fullName evidence="8">Nitrate reductase</fullName>
    </submittedName>
</protein>
<dbReference type="GO" id="GO:0042597">
    <property type="term" value="C:periplasmic space"/>
    <property type="evidence" value="ECO:0007669"/>
    <property type="project" value="InterPro"/>
</dbReference>
<keyword evidence="9" id="KW-1185">Reference proteome</keyword>
<evidence type="ECO:0000256" key="2">
    <source>
        <dbReference type="ARBA" id="ARBA00022617"/>
    </source>
</evidence>
<dbReference type="GeneID" id="5056357"/>
<dbReference type="NCBIfam" id="TIGR03477">
    <property type="entry name" value="DMSO_red_II_gam"/>
    <property type="match status" value="1"/>
</dbReference>
<keyword evidence="6" id="KW-0812">Transmembrane</keyword>
<sequence>MRSAIIHLGIIIAALLLALTGVLVVTAQEAAVVVKFVNGTLPTDPASSAWPKPVDVPLTSQTLVYPLPAATESRTVSVSAVHNGTHIAFLLVWSDATEDVVTPGGLDVFPDAVAVQFPVSRAQLPYICMGTVDNPVNIIYWKAGLGAENLVAGAGYGLNPQQREALGLQATPTSPVELLPASAQVVTDIAVYKDGKWYVILIRPLGSVHPLMASLAGKSFNAAFATWDGSRGERGGLKATSGWVALQLEMPVAVQTATATQTTTPAPGATQAVTITTTKLVETTPTWAWVVIGVLIAVIALLAGLALRKK</sequence>
<feature type="domain" description="Cytochrome c-552/DMSO reductase-like haem-binding" evidence="7">
    <location>
        <begin position="47"/>
        <end position="239"/>
    </location>
</feature>
<dbReference type="GO" id="GO:0046872">
    <property type="term" value="F:metal ion binding"/>
    <property type="evidence" value="ECO:0007669"/>
    <property type="project" value="UniProtKB-KW"/>
</dbReference>
<evidence type="ECO:0000259" key="7">
    <source>
        <dbReference type="SMART" id="SM00887"/>
    </source>
</evidence>